<dbReference type="PANTHER" id="PTHR22946:SF5">
    <property type="entry name" value="PEPTIDASE S9 PROLYL OLIGOPEPTIDASE CATALYTIC DOMAIN-CONTAINING PROTEIN"/>
    <property type="match status" value="1"/>
</dbReference>
<protein>
    <submittedName>
        <fullName evidence="3">Alpha/beta hydrolase family protein</fullName>
        <ecNumber evidence="3">3.4.-.-</ecNumber>
    </submittedName>
</protein>
<dbReference type="InterPro" id="IPR029058">
    <property type="entry name" value="AB_hydrolase_fold"/>
</dbReference>
<evidence type="ECO:0000313" key="4">
    <source>
        <dbReference type="Proteomes" id="UP001595630"/>
    </source>
</evidence>
<gene>
    <name evidence="3" type="ORF">ACFOMF_02200</name>
</gene>
<dbReference type="GO" id="GO:0016787">
    <property type="term" value="F:hydrolase activity"/>
    <property type="evidence" value="ECO:0007669"/>
    <property type="project" value="UniProtKB-KW"/>
</dbReference>
<comment type="caution">
    <text evidence="3">The sequence shown here is derived from an EMBL/GenBank/DDBJ whole genome shotgun (WGS) entry which is preliminary data.</text>
</comment>
<dbReference type="SUPFAM" id="SSF53474">
    <property type="entry name" value="alpha/beta-Hydrolases"/>
    <property type="match status" value="1"/>
</dbReference>
<proteinExistence type="predicted"/>
<feature type="domain" description="Peptidase S9 prolyl oligopeptidase catalytic" evidence="2">
    <location>
        <begin position="51"/>
        <end position="239"/>
    </location>
</feature>
<evidence type="ECO:0000259" key="2">
    <source>
        <dbReference type="Pfam" id="PF00326"/>
    </source>
</evidence>
<sequence>MATQCETLQIAVDDELIAATLLEPKAKLPGVLFVHGWGGSQQRDLERARGLAGMGCICLSFDLRGHAETLAQQETVNREHSLRDLLAAYDRLLAHPHVDPSAVAVIGTSYGGYLSAILTSLRPVKWLALRVPALYRDEDWLVAKRKLDREDLQRYRRTRVRPEENRALGALAAFKGDVLIVESEHDDFVPHETIMSYRAALQQTHSLTHRIIDGADHALSGELCQRAYTEVLTNWATEMIVGARLGER</sequence>
<dbReference type="InterPro" id="IPR001375">
    <property type="entry name" value="Peptidase_S9_cat"/>
</dbReference>
<dbReference type="InterPro" id="IPR002471">
    <property type="entry name" value="Pept_S9_AS"/>
</dbReference>
<dbReference type="Gene3D" id="3.40.50.1820">
    <property type="entry name" value="alpha/beta hydrolase"/>
    <property type="match status" value="1"/>
</dbReference>
<evidence type="ECO:0000256" key="1">
    <source>
        <dbReference type="ARBA" id="ARBA00022801"/>
    </source>
</evidence>
<dbReference type="InterPro" id="IPR050261">
    <property type="entry name" value="FrsA_esterase"/>
</dbReference>
<organism evidence="3 4">
    <name type="scientific">Stutzerimonas tarimensis</name>
    <dbReference type="NCBI Taxonomy" id="1507735"/>
    <lineage>
        <taxon>Bacteria</taxon>
        <taxon>Pseudomonadati</taxon>
        <taxon>Pseudomonadota</taxon>
        <taxon>Gammaproteobacteria</taxon>
        <taxon>Pseudomonadales</taxon>
        <taxon>Pseudomonadaceae</taxon>
        <taxon>Stutzerimonas</taxon>
    </lineage>
</organism>
<dbReference type="EC" id="3.4.-.-" evidence="3"/>
<dbReference type="EMBL" id="JBHRXZ010000003">
    <property type="protein sequence ID" value="MFC3606598.1"/>
    <property type="molecule type" value="Genomic_DNA"/>
</dbReference>
<keyword evidence="1 3" id="KW-0378">Hydrolase</keyword>
<dbReference type="PANTHER" id="PTHR22946">
    <property type="entry name" value="DIENELACTONE HYDROLASE DOMAIN-CONTAINING PROTEIN-RELATED"/>
    <property type="match status" value="1"/>
</dbReference>
<evidence type="ECO:0000313" key="3">
    <source>
        <dbReference type="EMBL" id="MFC3606598.1"/>
    </source>
</evidence>
<name>A0ABV7T0N1_9GAMM</name>
<reference evidence="4" key="1">
    <citation type="journal article" date="2019" name="Int. J. Syst. Evol. Microbiol.">
        <title>The Global Catalogue of Microorganisms (GCM) 10K type strain sequencing project: providing services to taxonomists for standard genome sequencing and annotation.</title>
        <authorList>
            <consortium name="The Broad Institute Genomics Platform"/>
            <consortium name="The Broad Institute Genome Sequencing Center for Infectious Disease"/>
            <person name="Wu L."/>
            <person name="Ma J."/>
        </authorList>
    </citation>
    <scope>NUCLEOTIDE SEQUENCE [LARGE SCALE GENOMIC DNA]</scope>
    <source>
        <strain evidence="4">KCTC 42447</strain>
    </source>
</reference>
<dbReference type="RefSeq" id="WP_386360780.1">
    <property type="nucleotide sequence ID" value="NZ_JBHRXZ010000003.1"/>
</dbReference>
<dbReference type="Pfam" id="PF00326">
    <property type="entry name" value="Peptidase_S9"/>
    <property type="match status" value="1"/>
</dbReference>
<keyword evidence="4" id="KW-1185">Reference proteome</keyword>
<dbReference type="Proteomes" id="UP001595630">
    <property type="component" value="Unassembled WGS sequence"/>
</dbReference>
<dbReference type="PROSITE" id="PS00708">
    <property type="entry name" value="PRO_ENDOPEP_SER"/>
    <property type="match status" value="1"/>
</dbReference>
<accession>A0ABV7T0N1</accession>